<evidence type="ECO:0000256" key="1">
    <source>
        <dbReference type="ARBA" id="ARBA00007274"/>
    </source>
</evidence>
<dbReference type="GO" id="GO:0008374">
    <property type="term" value="F:O-acyltransferase activity"/>
    <property type="evidence" value="ECO:0007669"/>
    <property type="project" value="TreeGrafter"/>
</dbReference>
<accession>A0A368JRR1</accession>
<dbReference type="PANTHER" id="PTHR23416">
    <property type="entry name" value="SIALIC ACID SYNTHASE-RELATED"/>
    <property type="match status" value="1"/>
</dbReference>
<dbReference type="Gene3D" id="2.160.10.10">
    <property type="entry name" value="Hexapeptide repeat proteins"/>
    <property type="match status" value="1"/>
</dbReference>
<sequence>MEKTSRPGSRVSTDLSVYNNSWWNPGGSRLKIILWFLVSSVSINSYLPLPVRFKKWILTLFGAKIGVGLAIKPAVNIKFPWLLTIGDYVWIGEGVWIDNLAPVTIGNHVCISQGAMLETGNHNYRSRSFDLFVKPIHLDNGVWIGAKSVICPGVTCHSHAILAVGSVATQPLEAYGIYQGNPAVWVKNREIQ</sequence>
<protein>
    <submittedName>
        <fullName evidence="3">Colanic acid biosynthesis acetyltransferase WcaF</fullName>
    </submittedName>
</protein>
<dbReference type="CDD" id="cd05825">
    <property type="entry name" value="LbH_wcaF_like"/>
    <property type="match status" value="1"/>
</dbReference>
<evidence type="ECO:0000313" key="3">
    <source>
        <dbReference type="EMBL" id="RCR69646.1"/>
    </source>
</evidence>
<keyword evidence="4" id="KW-1185">Reference proteome</keyword>
<comment type="similarity">
    <text evidence="1">Belongs to the transferase hexapeptide repeat family.</text>
</comment>
<dbReference type="SUPFAM" id="SSF51161">
    <property type="entry name" value="Trimeric LpxA-like enzymes"/>
    <property type="match status" value="1"/>
</dbReference>
<organism evidence="3 4">
    <name type="scientific">Larkinella punicea</name>
    <dbReference type="NCBI Taxonomy" id="2315727"/>
    <lineage>
        <taxon>Bacteria</taxon>
        <taxon>Pseudomonadati</taxon>
        <taxon>Bacteroidota</taxon>
        <taxon>Cytophagia</taxon>
        <taxon>Cytophagales</taxon>
        <taxon>Spirosomataceae</taxon>
        <taxon>Larkinella</taxon>
    </lineage>
</organism>
<name>A0A368JRR1_9BACT</name>
<keyword evidence="2 3" id="KW-0808">Transferase</keyword>
<dbReference type="NCBIfam" id="NF007797">
    <property type="entry name" value="PRK10502.1"/>
    <property type="match status" value="1"/>
</dbReference>
<proteinExistence type="inferred from homology"/>
<evidence type="ECO:0000256" key="2">
    <source>
        <dbReference type="ARBA" id="ARBA00022679"/>
    </source>
</evidence>
<dbReference type="Proteomes" id="UP000253383">
    <property type="component" value="Unassembled WGS sequence"/>
</dbReference>
<evidence type="ECO:0000313" key="4">
    <source>
        <dbReference type="Proteomes" id="UP000253383"/>
    </source>
</evidence>
<dbReference type="InterPro" id="IPR011004">
    <property type="entry name" value="Trimer_LpxA-like_sf"/>
</dbReference>
<gene>
    <name evidence="3" type="ORF">DUE52_09870</name>
</gene>
<dbReference type="PANTHER" id="PTHR23416:SF23">
    <property type="entry name" value="ACETYLTRANSFERASE C18B11.09C-RELATED"/>
    <property type="match status" value="1"/>
</dbReference>
<dbReference type="EMBL" id="QOWE01000007">
    <property type="protein sequence ID" value="RCR69646.1"/>
    <property type="molecule type" value="Genomic_DNA"/>
</dbReference>
<dbReference type="OrthoDB" id="9814490at2"/>
<dbReference type="RefSeq" id="WP_114405840.1">
    <property type="nucleotide sequence ID" value="NZ_QOWE01000007.1"/>
</dbReference>
<dbReference type="GO" id="GO:0005829">
    <property type="term" value="C:cytosol"/>
    <property type="evidence" value="ECO:0007669"/>
    <property type="project" value="TreeGrafter"/>
</dbReference>
<comment type="caution">
    <text evidence="3">The sequence shown here is derived from an EMBL/GenBank/DDBJ whole genome shotgun (WGS) entry which is preliminary data.</text>
</comment>
<dbReference type="InterPro" id="IPR051159">
    <property type="entry name" value="Hexapeptide_acetyltransf"/>
</dbReference>
<reference evidence="3 4" key="1">
    <citation type="submission" date="2018-07" db="EMBL/GenBank/DDBJ databases">
        <title>Genome analysis of Larkinella rosea.</title>
        <authorList>
            <person name="Zhou Z."/>
            <person name="Wang G."/>
        </authorList>
    </citation>
    <scope>NUCLEOTIDE SEQUENCE [LARGE SCALE GENOMIC DNA]</scope>
    <source>
        <strain evidence="4">zzj9</strain>
    </source>
</reference>
<dbReference type="AlphaFoldDB" id="A0A368JRR1"/>